<proteinExistence type="predicted"/>
<dbReference type="Proteomes" id="UP000663193">
    <property type="component" value="Chromosome 6"/>
</dbReference>
<organism evidence="2 3">
    <name type="scientific">Phaeosphaeria nodorum (strain SN15 / ATCC MYA-4574 / FGSC 10173)</name>
    <name type="common">Glume blotch fungus</name>
    <name type="synonym">Parastagonospora nodorum</name>
    <dbReference type="NCBI Taxonomy" id="321614"/>
    <lineage>
        <taxon>Eukaryota</taxon>
        <taxon>Fungi</taxon>
        <taxon>Dikarya</taxon>
        <taxon>Ascomycota</taxon>
        <taxon>Pezizomycotina</taxon>
        <taxon>Dothideomycetes</taxon>
        <taxon>Pleosporomycetidae</taxon>
        <taxon>Pleosporales</taxon>
        <taxon>Pleosporineae</taxon>
        <taxon>Phaeosphaeriaceae</taxon>
        <taxon>Parastagonospora</taxon>
    </lineage>
</organism>
<evidence type="ECO:0000313" key="2">
    <source>
        <dbReference type="EMBL" id="QRC96650.1"/>
    </source>
</evidence>
<keyword evidence="3" id="KW-1185">Reference proteome</keyword>
<evidence type="ECO:0000256" key="1">
    <source>
        <dbReference type="SAM" id="Phobius"/>
    </source>
</evidence>
<dbReference type="VEuPathDB" id="FungiDB:JI435_301010"/>
<keyword evidence="1" id="KW-0812">Transmembrane</keyword>
<feature type="transmembrane region" description="Helical" evidence="1">
    <location>
        <begin position="45"/>
        <end position="62"/>
    </location>
</feature>
<dbReference type="EMBL" id="CP069028">
    <property type="protein sequence ID" value="QRC96650.1"/>
    <property type="molecule type" value="Genomic_DNA"/>
</dbReference>
<evidence type="ECO:0000313" key="3">
    <source>
        <dbReference type="Proteomes" id="UP000663193"/>
    </source>
</evidence>
<gene>
    <name evidence="2" type="ORF">JI435_301010</name>
</gene>
<sequence length="64" mass="7142">MGFFLAWSEKGSFETSRSPSQGVRCTQPCYTTLRADHNITLAPNLWLSACVGYIWAVTGVVMER</sequence>
<keyword evidence="1" id="KW-0472">Membrane</keyword>
<accession>A0A7U2F4W8</accession>
<name>A0A7U2F4W8_PHANO</name>
<dbReference type="AlphaFoldDB" id="A0A7U2F4W8"/>
<reference evidence="3" key="1">
    <citation type="journal article" date="2021" name="BMC Genomics">
        <title>Chromosome-level genome assembly and manually-curated proteome of model necrotroph Parastagonospora nodorum Sn15 reveals a genome-wide trove of candidate effector homologs, and redundancy of virulence-related functions within an accessory chromosome.</title>
        <authorList>
            <person name="Bertazzoni S."/>
            <person name="Jones D.A.B."/>
            <person name="Phan H.T."/>
            <person name="Tan K.-C."/>
            <person name="Hane J.K."/>
        </authorList>
    </citation>
    <scope>NUCLEOTIDE SEQUENCE [LARGE SCALE GENOMIC DNA]</scope>
    <source>
        <strain evidence="3">SN15 / ATCC MYA-4574 / FGSC 10173)</strain>
    </source>
</reference>
<protein>
    <submittedName>
        <fullName evidence="2">Uncharacterized protein</fullName>
    </submittedName>
</protein>
<keyword evidence="1" id="KW-1133">Transmembrane helix</keyword>